<sequence>MKAKIFDNLLFKILALLMAVLLWVVVVNIDDAVSYKKISGVKVNLINTDVLTSQDQTIRVEEGTDTVNLTVYARSSVLKSLKAEDFSATADVKKDLLYDNMVKIGVSYVGSLPSSSIQKIEQDRSNVLVSIEKQVTEQFKVTAKYTGEPSDGLVLGSLVPEQSLVEITGPESVVEKIKQVVAEVDITGITGTAVRSCSLKIQNSDGDAIDGTYLDYVGKNGDFEMTATTLSTKLVGISFDVSQAAPEGYGLLSISYKPETVTIAGEKTALTAISNLEIPAEALNPEGKTGSVQNTVDISQYLPTGIQIPKEDDKSIVVTMEIQELETVDYAFAPAQISYDNLPDGLAVDEDESHTLEIPIRGMQHNLATLSMDAVEVHADLSSYRKAGTYTVPVAVTLPDGFSCPSDLTVDVKLEKAD</sequence>
<keyword evidence="1" id="KW-1133">Transmembrane helix</keyword>
<dbReference type="Pfam" id="PF07949">
    <property type="entry name" value="YbbR"/>
    <property type="match status" value="2"/>
</dbReference>
<dbReference type="PANTHER" id="PTHR37804:SF1">
    <property type="entry name" value="CDAA REGULATORY PROTEIN CDAR"/>
    <property type="match status" value="1"/>
</dbReference>
<protein>
    <submittedName>
        <fullName evidence="2">CdaR family protein</fullName>
    </submittedName>
</protein>
<feature type="transmembrane region" description="Helical" evidence="1">
    <location>
        <begin position="9"/>
        <end position="29"/>
    </location>
</feature>
<dbReference type="InterPro" id="IPR053154">
    <property type="entry name" value="c-di-AMP_regulator"/>
</dbReference>
<evidence type="ECO:0000313" key="2">
    <source>
        <dbReference type="EMBL" id="MEQ2579426.1"/>
    </source>
</evidence>
<organism evidence="2 3">
    <name type="scientific">Hominiventricola aquisgranensis</name>
    <dbReference type="NCBI Taxonomy" id="3133164"/>
    <lineage>
        <taxon>Bacteria</taxon>
        <taxon>Bacillati</taxon>
        <taxon>Bacillota</taxon>
        <taxon>Clostridia</taxon>
        <taxon>Lachnospirales</taxon>
        <taxon>Lachnospiraceae</taxon>
        <taxon>Hominiventricola</taxon>
    </lineage>
</organism>
<dbReference type="Gene3D" id="2.170.120.40">
    <property type="entry name" value="YbbR-like domain"/>
    <property type="match status" value="2"/>
</dbReference>
<keyword evidence="1" id="KW-0472">Membrane</keyword>
<evidence type="ECO:0000313" key="3">
    <source>
        <dbReference type="Proteomes" id="UP001470288"/>
    </source>
</evidence>
<dbReference type="Proteomes" id="UP001470288">
    <property type="component" value="Unassembled WGS sequence"/>
</dbReference>
<keyword evidence="3" id="KW-1185">Reference proteome</keyword>
<comment type="caution">
    <text evidence="2">The sequence shown here is derived from an EMBL/GenBank/DDBJ whole genome shotgun (WGS) entry which is preliminary data.</text>
</comment>
<gene>
    <name evidence="2" type="ORF">WMO62_11390</name>
</gene>
<reference evidence="2 3" key="1">
    <citation type="submission" date="2024-03" db="EMBL/GenBank/DDBJ databases">
        <title>Human intestinal bacterial collection.</title>
        <authorList>
            <person name="Pauvert C."/>
            <person name="Hitch T.C.A."/>
            <person name="Clavel T."/>
        </authorList>
    </citation>
    <scope>NUCLEOTIDE SEQUENCE [LARGE SCALE GENOMIC DNA]</scope>
    <source>
        <strain evidence="2 3">CLA-AA-H78B</strain>
    </source>
</reference>
<dbReference type="InterPro" id="IPR012505">
    <property type="entry name" value="YbbR"/>
</dbReference>
<keyword evidence="1" id="KW-0812">Transmembrane</keyword>
<dbReference type="EMBL" id="JBBMFC010000020">
    <property type="protein sequence ID" value="MEQ2579426.1"/>
    <property type="molecule type" value="Genomic_DNA"/>
</dbReference>
<name>A0ABV1I2K8_9FIRM</name>
<dbReference type="Gene3D" id="2.170.120.30">
    <property type="match status" value="2"/>
</dbReference>
<dbReference type="RefSeq" id="WP_349144713.1">
    <property type="nucleotide sequence ID" value="NZ_JBBMFC010000020.1"/>
</dbReference>
<proteinExistence type="predicted"/>
<accession>A0ABV1I2K8</accession>
<dbReference type="PANTHER" id="PTHR37804">
    <property type="entry name" value="CDAA REGULATORY PROTEIN CDAR"/>
    <property type="match status" value="1"/>
</dbReference>
<evidence type="ECO:0000256" key="1">
    <source>
        <dbReference type="SAM" id="Phobius"/>
    </source>
</evidence>